<keyword evidence="7 10" id="KW-0106">Calcium</keyword>
<dbReference type="InterPro" id="IPR015679">
    <property type="entry name" value="PLipase_D_fam"/>
</dbReference>
<dbReference type="AlphaFoldDB" id="A0AAD8H5T0"/>
<dbReference type="GO" id="GO:0005509">
    <property type="term" value="F:calcium ion binding"/>
    <property type="evidence" value="ECO:0007669"/>
    <property type="project" value="InterPro"/>
</dbReference>
<dbReference type="SMART" id="SM00155">
    <property type="entry name" value="PLDc"/>
    <property type="match status" value="2"/>
</dbReference>
<evidence type="ECO:0000256" key="2">
    <source>
        <dbReference type="ARBA" id="ARBA00001913"/>
    </source>
</evidence>
<feature type="domain" description="PLD phosphodiesterase" evidence="12">
    <location>
        <begin position="654"/>
        <end position="681"/>
    </location>
</feature>
<comment type="cofactor">
    <cofactor evidence="2 10">
        <name>Ca(2+)</name>
        <dbReference type="ChEBI" id="CHEBI:29108"/>
    </cofactor>
</comment>
<dbReference type="GO" id="GO:0004630">
    <property type="term" value="F:phospholipase D activity"/>
    <property type="evidence" value="ECO:0007669"/>
    <property type="project" value="UniProtKB-EC"/>
</dbReference>
<dbReference type="CDD" id="cd04015">
    <property type="entry name" value="C2_plant_PLD"/>
    <property type="match status" value="1"/>
</dbReference>
<dbReference type="InterPro" id="IPR035892">
    <property type="entry name" value="C2_domain_sf"/>
</dbReference>
<evidence type="ECO:0000313" key="14">
    <source>
        <dbReference type="Proteomes" id="UP001237642"/>
    </source>
</evidence>
<protein>
    <recommendedName>
        <fullName evidence="10">Phospholipase D</fullName>
        <ecNumber evidence="10">3.1.4.4</ecNumber>
    </recommendedName>
</protein>
<evidence type="ECO:0000256" key="4">
    <source>
        <dbReference type="ARBA" id="ARBA00022723"/>
    </source>
</evidence>
<dbReference type="InterPro" id="IPR001736">
    <property type="entry name" value="PLipase_D/transphosphatidylase"/>
</dbReference>
<dbReference type="Gene3D" id="3.30.870.10">
    <property type="entry name" value="Endonuclease Chain A"/>
    <property type="match status" value="2"/>
</dbReference>
<dbReference type="GO" id="GO:0046470">
    <property type="term" value="P:phosphatidylcholine metabolic process"/>
    <property type="evidence" value="ECO:0007669"/>
    <property type="project" value="InterPro"/>
</dbReference>
<accession>A0AAD8H5T0</accession>
<keyword evidence="8 10" id="KW-0442">Lipid degradation</keyword>
<proteinExistence type="inferred from homology"/>
<dbReference type="SUPFAM" id="SSF49562">
    <property type="entry name" value="C2 domain (Calcium/lipid-binding domain, CaLB)"/>
    <property type="match status" value="1"/>
</dbReference>
<dbReference type="EMBL" id="JAUIZM010000010">
    <property type="protein sequence ID" value="KAK1360117.1"/>
    <property type="molecule type" value="Genomic_DNA"/>
</dbReference>
<comment type="similarity">
    <text evidence="3 10">Belongs to the phospholipase D family. C2-PLD subfamily.</text>
</comment>
<keyword evidence="5" id="KW-0677">Repeat</keyword>
<dbReference type="FunFam" id="3.30.870.10:FF:000027">
    <property type="entry name" value="Phospholipase D"/>
    <property type="match status" value="1"/>
</dbReference>
<dbReference type="SMART" id="SM00239">
    <property type="entry name" value="C2"/>
    <property type="match status" value="1"/>
</dbReference>
<dbReference type="SUPFAM" id="SSF56024">
    <property type="entry name" value="Phospholipase D/nuclease"/>
    <property type="match status" value="2"/>
</dbReference>
<comment type="catalytic activity">
    <reaction evidence="1 10">
        <text>a 1,2-diacyl-sn-glycero-3-phosphocholine + H2O = a 1,2-diacyl-sn-glycero-3-phosphate + choline + H(+)</text>
        <dbReference type="Rhea" id="RHEA:14445"/>
        <dbReference type="ChEBI" id="CHEBI:15354"/>
        <dbReference type="ChEBI" id="CHEBI:15377"/>
        <dbReference type="ChEBI" id="CHEBI:15378"/>
        <dbReference type="ChEBI" id="CHEBI:57643"/>
        <dbReference type="ChEBI" id="CHEBI:58608"/>
        <dbReference type="EC" id="3.1.4.4"/>
    </reaction>
</comment>
<evidence type="ECO:0000256" key="1">
    <source>
        <dbReference type="ARBA" id="ARBA00000798"/>
    </source>
</evidence>
<sequence>MAQRLLHGTLHVTIYEVDHLSAGLTGGLLGKFRANIEETVGFGKGTPKIYATIDLEKARVGRTRMIQNEPNSPKWYESFHIYCGHFASNVIFTVKDNNPIGATLIGRAYVPVHDLLEGEEVDRWVSILDKNKKPISKGSKIHVKLQFFDVTQDRNWAHGIKSSKFPGVPYTFCSQRQGCRVSLYQDAHVPDNFVPKIPLSGGKFYEAQRCWEDIFDAITNAKHFIYITGWSVYTEFSLIRDSRRPKPGGDIMLGELLKKKADEGVTVLLLVWDDRTSVGLLKKDGLMATHDQETELYFQGTNVHCILCPRNPDDGGSRIQGLTISTMFTHHQKIVVVDSEMPNRGSEKRRVVSFVGGIDLCDGRYDTPFHSLFRTLDTAHHDDFHQPNFLGAAISKGGPREPWHDIHCRLEGPIAWDVLFNFEQRWRKQAGKNILVNLRELENVIIPPSAVTFPDDNETWNVQLFRSIDGGAAFGFPGTPEAAAKVGLISGKDNIIDRSIQDAYIHAIRRAKNFIYIENQYFLGSSFGWNSDDIVDADVNALHLIPKELSLKIVSKIEAGERFTVYVVVPMWPEGLPDSASVQAILDWQRRTMEMMYKDIVQALQANGIDEDPRNYLTFFCLGNREVKRSGEYEPSQQPDPNTDYSRAQEARRFMIYVHAKMMIVDDEYIIIGSANINQRSMDGGKDSEIAMGAYQPYHLATRQPARGQIHGFRMSLWYEHLGMLDDTFQHPESVDCIRKLNTVADKYWDLYSSETLENDLPGHLLRYPIGVTSEGKVTELPGMEYFPDTRARVLGVKSDYLPPILTT</sequence>
<dbReference type="CDD" id="cd09199">
    <property type="entry name" value="PLDc_pPLDalpha_2"/>
    <property type="match status" value="1"/>
</dbReference>
<evidence type="ECO:0000256" key="5">
    <source>
        <dbReference type="ARBA" id="ARBA00022737"/>
    </source>
</evidence>
<dbReference type="InterPro" id="IPR024632">
    <property type="entry name" value="PLipase_D_C"/>
</dbReference>
<evidence type="ECO:0000259" key="12">
    <source>
        <dbReference type="PROSITE" id="PS50035"/>
    </source>
</evidence>
<keyword evidence="6 10" id="KW-0378">Hydrolase</keyword>
<dbReference type="PANTHER" id="PTHR18896:SF115">
    <property type="entry name" value="PHOSPHOLIPASE D ALPHA 1"/>
    <property type="match status" value="1"/>
</dbReference>
<comment type="function">
    <text evidence="10">Hydrolyzes glycerol-phospholipids at the terminal phosphodiesteric bond.</text>
</comment>
<dbReference type="FunFam" id="3.30.870.10:FF:000025">
    <property type="entry name" value="Phospholipase D delta"/>
    <property type="match status" value="1"/>
</dbReference>
<dbReference type="PROSITE" id="PS50035">
    <property type="entry name" value="PLD"/>
    <property type="match status" value="2"/>
</dbReference>
<evidence type="ECO:0000256" key="10">
    <source>
        <dbReference type="PIRNR" id="PIRNR036470"/>
    </source>
</evidence>
<feature type="domain" description="PLD phosphodiesterase" evidence="12">
    <location>
        <begin position="326"/>
        <end position="364"/>
    </location>
</feature>
<dbReference type="InterPro" id="IPR011402">
    <property type="entry name" value="PLipase_D_pln"/>
</dbReference>
<dbReference type="PIRSF" id="PIRSF036470">
    <property type="entry name" value="PLD_plant"/>
    <property type="match status" value="1"/>
</dbReference>
<dbReference type="Proteomes" id="UP001237642">
    <property type="component" value="Unassembled WGS sequence"/>
</dbReference>
<name>A0AAD8H5T0_9APIA</name>
<evidence type="ECO:0000256" key="9">
    <source>
        <dbReference type="ARBA" id="ARBA00023098"/>
    </source>
</evidence>
<evidence type="ECO:0000256" key="3">
    <source>
        <dbReference type="ARBA" id="ARBA00010683"/>
    </source>
</evidence>
<dbReference type="EC" id="3.1.4.4" evidence="10"/>
<reference evidence="13" key="1">
    <citation type="submission" date="2023-02" db="EMBL/GenBank/DDBJ databases">
        <title>Genome of toxic invasive species Heracleum sosnowskyi carries increased number of genes despite the absence of recent whole-genome duplications.</title>
        <authorList>
            <person name="Schelkunov M."/>
            <person name="Shtratnikova V."/>
            <person name="Makarenko M."/>
            <person name="Klepikova A."/>
            <person name="Omelchenko D."/>
            <person name="Novikova G."/>
            <person name="Obukhova E."/>
            <person name="Bogdanov V."/>
            <person name="Penin A."/>
            <person name="Logacheva M."/>
        </authorList>
    </citation>
    <scope>NUCLEOTIDE SEQUENCE</scope>
    <source>
        <strain evidence="13">Hsosn_3</strain>
        <tissue evidence="13">Leaf</tissue>
    </source>
</reference>
<dbReference type="PANTHER" id="PTHR18896">
    <property type="entry name" value="PHOSPHOLIPASE D"/>
    <property type="match status" value="1"/>
</dbReference>
<feature type="domain" description="C2" evidence="11">
    <location>
        <begin position="1"/>
        <end position="125"/>
    </location>
</feature>
<dbReference type="GO" id="GO:0009395">
    <property type="term" value="P:phospholipid catabolic process"/>
    <property type="evidence" value="ECO:0007669"/>
    <property type="project" value="TreeGrafter"/>
</dbReference>
<dbReference type="GO" id="GO:0005886">
    <property type="term" value="C:plasma membrane"/>
    <property type="evidence" value="ECO:0007669"/>
    <property type="project" value="TreeGrafter"/>
</dbReference>
<evidence type="ECO:0000256" key="8">
    <source>
        <dbReference type="ARBA" id="ARBA00022963"/>
    </source>
</evidence>
<keyword evidence="14" id="KW-1185">Reference proteome</keyword>
<keyword evidence="4" id="KW-0479">Metal-binding</keyword>
<evidence type="ECO:0000256" key="7">
    <source>
        <dbReference type="ARBA" id="ARBA00022837"/>
    </source>
</evidence>
<evidence type="ECO:0000256" key="6">
    <source>
        <dbReference type="ARBA" id="ARBA00022801"/>
    </source>
</evidence>
<dbReference type="Pfam" id="PF12357">
    <property type="entry name" value="PLD_C"/>
    <property type="match status" value="1"/>
</dbReference>
<comment type="caution">
    <text evidence="13">The sequence shown here is derived from an EMBL/GenBank/DDBJ whole genome shotgun (WGS) entry which is preliminary data.</text>
</comment>
<gene>
    <name evidence="13" type="ORF">POM88_044591</name>
</gene>
<dbReference type="InterPro" id="IPR000008">
    <property type="entry name" value="C2_dom"/>
</dbReference>
<dbReference type="PROSITE" id="PS50004">
    <property type="entry name" value="C2"/>
    <property type="match status" value="1"/>
</dbReference>
<dbReference type="Pfam" id="PF00168">
    <property type="entry name" value="C2"/>
    <property type="match status" value="1"/>
</dbReference>
<organism evidence="13 14">
    <name type="scientific">Heracleum sosnowskyi</name>
    <dbReference type="NCBI Taxonomy" id="360622"/>
    <lineage>
        <taxon>Eukaryota</taxon>
        <taxon>Viridiplantae</taxon>
        <taxon>Streptophyta</taxon>
        <taxon>Embryophyta</taxon>
        <taxon>Tracheophyta</taxon>
        <taxon>Spermatophyta</taxon>
        <taxon>Magnoliopsida</taxon>
        <taxon>eudicotyledons</taxon>
        <taxon>Gunneridae</taxon>
        <taxon>Pentapetalae</taxon>
        <taxon>asterids</taxon>
        <taxon>campanulids</taxon>
        <taxon>Apiales</taxon>
        <taxon>Apiaceae</taxon>
        <taxon>Apioideae</taxon>
        <taxon>apioid superclade</taxon>
        <taxon>Tordylieae</taxon>
        <taxon>Tordyliinae</taxon>
        <taxon>Heracleum</taxon>
    </lineage>
</organism>
<evidence type="ECO:0000259" key="11">
    <source>
        <dbReference type="PROSITE" id="PS50004"/>
    </source>
</evidence>
<reference evidence="13" key="2">
    <citation type="submission" date="2023-05" db="EMBL/GenBank/DDBJ databases">
        <authorList>
            <person name="Schelkunov M.I."/>
        </authorList>
    </citation>
    <scope>NUCLEOTIDE SEQUENCE</scope>
    <source>
        <strain evidence="13">Hsosn_3</strain>
        <tissue evidence="13">Leaf</tissue>
    </source>
</reference>
<evidence type="ECO:0000313" key="13">
    <source>
        <dbReference type="EMBL" id="KAK1360117.1"/>
    </source>
</evidence>
<keyword evidence="9" id="KW-0443">Lipid metabolism</keyword>
<dbReference type="Pfam" id="PF00614">
    <property type="entry name" value="PLDc"/>
    <property type="match status" value="2"/>
</dbReference>
<dbReference type="Gene3D" id="2.60.40.150">
    <property type="entry name" value="C2 domain"/>
    <property type="match status" value="1"/>
</dbReference>